<keyword evidence="2" id="KW-1185">Reference proteome</keyword>
<dbReference type="EMBL" id="LAXJ01000019">
    <property type="protein sequence ID" value="KRS11517.1"/>
    <property type="molecule type" value="Genomic_DNA"/>
</dbReference>
<dbReference type="InterPro" id="IPR017601">
    <property type="entry name" value="DGQHR-contain_dom"/>
</dbReference>
<dbReference type="STRING" id="1641875.XM53_16400"/>
<sequence>MAEPLSLRAVRAEQGEGVDVYSFFMRGSDVLRIADISRVHRDEVDELKGFQRKEIQNHVTGIVEYLDRGNVIFPNAIILAFQGNIDFKQSRGPSPDGPVSGTLTIPVHSSERKAAWIVDGQQRAFALSRTINEDIMVPVVGFVAPSIDVQREQFILVNKAKPLPKRLINELLPEISAEIPADLRPAKIPSELCNLLNQDPKSPFYKLIRRMSDEDTNTTAVVVDTALINAMKQSINNYGALALYKNTTSDGSADVEGMYRVMCVYWSAVKKVFPEAWGLKPQESRLMHSAGIQAMGVLMDRIMPRMHQTANVADEVEKCLRRISPYCSWTDGTWDSLGLQWNEIQNLPRHIKALAEYLVQIDFAESQRQVQK</sequence>
<dbReference type="RefSeq" id="WP_057795260.1">
    <property type="nucleotide sequence ID" value="NZ_LAXJ01000019.1"/>
</dbReference>
<evidence type="ECO:0000313" key="1">
    <source>
        <dbReference type="EMBL" id="KRS11517.1"/>
    </source>
</evidence>
<name>A0A0T5NRG0_9RHOB</name>
<dbReference type="NCBIfam" id="NF041060">
    <property type="entry name" value="DpdB"/>
    <property type="match status" value="1"/>
</dbReference>
<reference evidence="1 2" key="1">
    <citation type="submission" date="2015-04" db="EMBL/GenBank/DDBJ databases">
        <title>The draft genome sequence of Roseovarius sp.R12b.</title>
        <authorList>
            <person name="Li G."/>
            <person name="Lai Q."/>
            <person name="Shao Z."/>
            <person name="Yan P."/>
        </authorList>
    </citation>
    <scope>NUCLEOTIDE SEQUENCE [LARGE SCALE GENOMIC DNA]</scope>
    <source>
        <strain evidence="1 2">R12B</strain>
    </source>
</reference>
<organism evidence="1 2">
    <name type="scientific">Roseovarius atlanticus</name>
    <dbReference type="NCBI Taxonomy" id="1641875"/>
    <lineage>
        <taxon>Bacteria</taxon>
        <taxon>Pseudomonadati</taxon>
        <taxon>Pseudomonadota</taxon>
        <taxon>Alphaproteobacteria</taxon>
        <taxon>Rhodobacterales</taxon>
        <taxon>Roseobacteraceae</taxon>
        <taxon>Roseovarius</taxon>
    </lineage>
</organism>
<dbReference type="Proteomes" id="UP000051295">
    <property type="component" value="Unassembled WGS sequence"/>
</dbReference>
<dbReference type="CDD" id="cd16413">
    <property type="entry name" value="DGQHR_domain"/>
    <property type="match status" value="1"/>
</dbReference>
<comment type="caution">
    <text evidence="1">The sequence shown here is derived from an EMBL/GenBank/DDBJ whole genome shotgun (WGS) entry which is preliminary data.</text>
</comment>
<gene>
    <name evidence="1" type="ORF">XM53_16400</name>
</gene>
<proteinExistence type="predicted"/>
<dbReference type="AlphaFoldDB" id="A0A0T5NRG0"/>
<dbReference type="PATRIC" id="fig|1641875.4.peg.1098"/>
<dbReference type="InterPro" id="IPR017642">
    <property type="entry name" value="DNA_S_mod_DndB"/>
</dbReference>
<protein>
    <recommendedName>
        <fullName evidence="3">DGQHR domain-containing protein</fullName>
    </recommendedName>
</protein>
<evidence type="ECO:0000313" key="2">
    <source>
        <dbReference type="Proteomes" id="UP000051295"/>
    </source>
</evidence>
<dbReference type="Pfam" id="PF14072">
    <property type="entry name" value="DndB"/>
    <property type="match status" value="1"/>
</dbReference>
<dbReference type="NCBIfam" id="TIGR03187">
    <property type="entry name" value="DGQHR"/>
    <property type="match status" value="1"/>
</dbReference>
<accession>A0A0T5NRG0</accession>
<dbReference type="OrthoDB" id="9789139at2"/>
<evidence type="ECO:0008006" key="3">
    <source>
        <dbReference type="Google" id="ProtNLM"/>
    </source>
</evidence>